<dbReference type="RefSeq" id="WP_285449811.1">
    <property type="nucleotide sequence ID" value="NZ_CP127173.1"/>
</dbReference>
<dbReference type="InterPro" id="IPR019734">
    <property type="entry name" value="TPR_rpt"/>
</dbReference>
<dbReference type="Proteomes" id="UP001227101">
    <property type="component" value="Chromosome"/>
</dbReference>
<organism evidence="1 2">
    <name type="scientific">Amycolatopsis nalaikhensis</name>
    <dbReference type="NCBI Taxonomy" id="715472"/>
    <lineage>
        <taxon>Bacteria</taxon>
        <taxon>Bacillati</taxon>
        <taxon>Actinomycetota</taxon>
        <taxon>Actinomycetes</taxon>
        <taxon>Pseudonocardiales</taxon>
        <taxon>Pseudonocardiaceae</taxon>
        <taxon>Amycolatopsis</taxon>
    </lineage>
</organism>
<dbReference type="Gene3D" id="1.25.40.10">
    <property type="entry name" value="Tetratricopeptide repeat domain"/>
    <property type="match status" value="1"/>
</dbReference>
<dbReference type="SUPFAM" id="SSF48452">
    <property type="entry name" value="TPR-like"/>
    <property type="match status" value="1"/>
</dbReference>
<gene>
    <name evidence="1" type="ORF">QP939_31440</name>
</gene>
<evidence type="ECO:0000313" key="1">
    <source>
        <dbReference type="EMBL" id="WIV53401.1"/>
    </source>
</evidence>
<keyword evidence="2" id="KW-1185">Reference proteome</keyword>
<evidence type="ECO:0008006" key="3">
    <source>
        <dbReference type="Google" id="ProtNLM"/>
    </source>
</evidence>
<reference evidence="1 2" key="1">
    <citation type="submission" date="2023-06" db="EMBL/GenBank/DDBJ databases">
        <authorList>
            <person name="Oyuntsetseg B."/>
            <person name="Kim S.B."/>
        </authorList>
    </citation>
    <scope>NUCLEOTIDE SEQUENCE [LARGE SCALE GENOMIC DNA]</scope>
    <source>
        <strain evidence="1 2">2-2</strain>
    </source>
</reference>
<protein>
    <recommendedName>
        <fullName evidence="3">Tetratricopeptide repeat protein</fullName>
    </recommendedName>
</protein>
<name>A0ABY8XDC1_9PSEU</name>
<dbReference type="InterPro" id="IPR011990">
    <property type="entry name" value="TPR-like_helical_dom_sf"/>
</dbReference>
<proteinExistence type="predicted"/>
<dbReference type="SMART" id="SM00028">
    <property type="entry name" value="TPR"/>
    <property type="match status" value="3"/>
</dbReference>
<dbReference type="Pfam" id="PF13181">
    <property type="entry name" value="TPR_8"/>
    <property type="match status" value="1"/>
</dbReference>
<evidence type="ECO:0000313" key="2">
    <source>
        <dbReference type="Proteomes" id="UP001227101"/>
    </source>
</evidence>
<dbReference type="EMBL" id="CP127173">
    <property type="protein sequence ID" value="WIV53401.1"/>
    <property type="molecule type" value="Genomic_DNA"/>
</dbReference>
<accession>A0ABY8XDC1</accession>
<sequence length="901" mass="96281">MTAPAAEAQELWDRLWATERLPHGRARIAALETVLRDVDALGAPELRYAARIFLTRAYQQGGEPAKAFVPFAWCLAVHDRGEADPHWNHNLHWFFKFMVSSMTCFPEMPLERTRAVLDDMERRYRAAGYSMNPVHQYRAMLARHVGDRETAAEQYRLWSAAPRGEMSDCVGCEPGDKVAHLSWLGRHADAVQVAEPVLGGEFTCVEQPQHILTDLLLPYVHIGRYEDAAKAHRRAYRAMRHDPAQLQAVATHVAFCALTGNHARGLDLVERHLGWLEAPPTPYAEQEFAAAAALTLRLVAESGHGAAPVGATTVAALRDELSERALAVAARFDARNGTAEQGARIRALLAAEPLVEHLPLAGTPAPVPVPAPAVSLPESPAELADLAERESRLGRSADGVWARFDELCPEPSGALLARREAARVDAVVNTDLEAASRGFARVAELFAEAGDAVEAEAARGKEILFSALGSDRPDAIEELEASAARLAAIGTPADHARALLRLAVLHFARQDLDATAEVLARAGDPARATPELTGMWLQRRALVLANQHDLPGAIELTAEAAARYAEAGSPERAASARVLGVRFRAGLGDQEGALAEAATIDPATDLDGWAGLHQLRAHLAASLGRLEDAAAAFRAAVDGFDALGSAADAALTRVDLAAAYLDLDRPEEAAEAVEDAEAVLERIGATHKLARGRYLLAQAYRALDRPEQAVELLAAVTELFAEAGNEAAAGQAAQTRAEALDGLDRDAEAAAGFSSAADRFHAVGLPADELRNRRRAALSWLWAASPERAEEAMATADAVTGEGPEFAWEKALTDYDGARLLANLERPAEALPRAKAAAEALREMGADGPAVAADVLCGRLLRDLGKDADAREVLTAALSRLPDEAEGQRADIEALLGELAG</sequence>